<dbReference type="GO" id="GO:0016491">
    <property type="term" value="F:oxidoreductase activity"/>
    <property type="evidence" value="ECO:0007669"/>
    <property type="project" value="InterPro"/>
</dbReference>
<gene>
    <name evidence="3" type="ORF">GCM10012280_23630</name>
</gene>
<comment type="similarity">
    <text evidence="1">Belongs to the F420H(2)-dependent quinone reductase family.</text>
</comment>
<organism evidence="3 4">
    <name type="scientific">Wenjunlia tyrosinilytica</name>
    <dbReference type="NCBI Taxonomy" id="1544741"/>
    <lineage>
        <taxon>Bacteria</taxon>
        <taxon>Bacillati</taxon>
        <taxon>Actinomycetota</taxon>
        <taxon>Actinomycetes</taxon>
        <taxon>Kitasatosporales</taxon>
        <taxon>Streptomycetaceae</taxon>
        <taxon>Wenjunlia</taxon>
    </lineage>
</organism>
<evidence type="ECO:0000256" key="2">
    <source>
        <dbReference type="ARBA" id="ARBA00049106"/>
    </source>
</evidence>
<dbReference type="RefSeq" id="WP_229698350.1">
    <property type="nucleotide sequence ID" value="NZ_BMMS01000009.1"/>
</dbReference>
<evidence type="ECO:0000313" key="3">
    <source>
        <dbReference type="EMBL" id="GGO86759.1"/>
    </source>
</evidence>
<dbReference type="NCBIfam" id="TIGR00026">
    <property type="entry name" value="hi_GC_TIGR00026"/>
    <property type="match status" value="1"/>
</dbReference>
<reference evidence="3" key="1">
    <citation type="journal article" date="2014" name="Int. J. Syst. Evol. Microbiol.">
        <title>Complete genome sequence of Corynebacterium casei LMG S-19264T (=DSM 44701T), isolated from a smear-ripened cheese.</title>
        <authorList>
            <consortium name="US DOE Joint Genome Institute (JGI-PGF)"/>
            <person name="Walter F."/>
            <person name="Albersmeier A."/>
            <person name="Kalinowski J."/>
            <person name="Ruckert C."/>
        </authorList>
    </citation>
    <scope>NUCLEOTIDE SEQUENCE</scope>
    <source>
        <strain evidence="3">CGMCC 4.7201</strain>
    </source>
</reference>
<name>A0A917ZMP2_9ACTN</name>
<keyword evidence="4" id="KW-1185">Reference proteome</keyword>
<protein>
    <recommendedName>
        <fullName evidence="5">Deazaflavin-dependent nitroreductase</fullName>
    </recommendedName>
</protein>
<proteinExistence type="inferred from homology"/>
<dbReference type="EMBL" id="BMMS01000009">
    <property type="protein sequence ID" value="GGO86759.1"/>
    <property type="molecule type" value="Genomic_DNA"/>
</dbReference>
<dbReference type="Proteomes" id="UP000641932">
    <property type="component" value="Unassembled WGS sequence"/>
</dbReference>
<comment type="catalytic activity">
    <reaction evidence="2">
        <text>oxidized coenzyme F420-(gamma-L-Glu)(n) + a quinol + H(+) = reduced coenzyme F420-(gamma-L-Glu)(n) + a quinone</text>
        <dbReference type="Rhea" id="RHEA:39663"/>
        <dbReference type="Rhea" id="RHEA-COMP:12939"/>
        <dbReference type="Rhea" id="RHEA-COMP:14378"/>
        <dbReference type="ChEBI" id="CHEBI:15378"/>
        <dbReference type="ChEBI" id="CHEBI:24646"/>
        <dbReference type="ChEBI" id="CHEBI:132124"/>
        <dbReference type="ChEBI" id="CHEBI:133980"/>
        <dbReference type="ChEBI" id="CHEBI:139511"/>
    </reaction>
</comment>
<dbReference type="InterPro" id="IPR012349">
    <property type="entry name" value="Split_barrel_FMN-bd"/>
</dbReference>
<dbReference type="Pfam" id="PF04075">
    <property type="entry name" value="F420H2_quin_red"/>
    <property type="match status" value="1"/>
</dbReference>
<dbReference type="GO" id="GO:0070967">
    <property type="term" value="F:coenzyme F420 binding"/>
    <property type="evidence" value="ECO:0007669"/>
    <property type="project" value="TreeGrafter"/>
</dbReference>
<dbReference type="GO" id="GO:0005886">
    <property type="term" value="C:plasma membrane"/>
    <property type="evidence" value="ECO:0007669"/>
    <property type="project" value="TreeGrafter"/>
</dbReference>
<accession>A0A917ZMP2</accession>
<dbReference type="Gene3D" id="2.30.110.10">
    <property type="entry name" value="Electron Transport, Fmn-binding Protein, Chain A"/>
    <property type="match status" value="1"/>
</dbReference>
<evidence type="ECO:0000256" key="1">
    <source>
        <dbReference type="ARBA" id="ARBA00008710"/>
    </source>
</evidence>
<reference evidence="3" key="2">
    <citation type="submission" date="2020-09" db="EMBL/GenBank/DDBJ databases">
        <authorList>
            <person name="Sun Q."/>
            <person name="Zhou Y."/>
        </authorList>
    </citation>
    <scope>NUCLEOTIDE SEQUENCE</scope>
    <source>
        <strain evidence="3">CGMCC 4.7201</strain>
    </source>
</reference>
<sequence length="170" mass="18705">MISRLADAVTAMGRPLLHRVANADAFVKVAPHVFPVADRIVHRLTGGRVMITGPLLPVTLMLTSKGAKSGRTRKTPLLCVPEKDGSFLLMGSNFGRSGHPDWSANLVAHPDAPVNAVHYRGRDIACRSELLQGQARQDAWAKLVKTWPPAVEYEKKADRQIRLFRLTPRG</sequence>
<dbReference type="PANTHER" id="PTHR39428:SF1">
    <property type="entry name" value="F420H(2)-DEPENDENT QUINONE REDUCTASE RV1261C"/>
    <property type="match status" value="1"/>
</dbReference>
<comment type="caution">
    <text evidence="3">The sequence shown here is derived from an EMBL/GenBank/DDBJ whole genome shotgun (WGS) entry which is preliminary data.</text>
</comment>
<dbReference type="PANTHER" id="PTHR39428">
    <property type="entry name" value="F420H(2)-DEPENDENT QUINONE REDUCTASE RV1261C"/>
    <property type="match status" value="1"/>
</dbReference>
<dbReference type="InterPro" id="IPR004378">
    <property type="entry name" value="F420H2_quin_Rdtase"/>
</dbReference>
<evidence type="ECO:0000313" key="4">
    <source>
        <dbReference type="Proteomes" id="UP000641932"/>
    </source>
</evidence>
<evidence type="ECO:0008006" key="5">
    <source>
        <dbReference type="Google" id="ProtNLM"/>
    </source>
</evidence>
<dbReference type="AlphaFoldDB" id="A0A917ZMP2"/>